<dbReference type="Proteomes" id="UP000807025">
    <property type="component" value="Unassembled WGS sequence"/>
</dbReference>
<comment type="caution">
    <text evidence="2">The sequence shown here is derived from an EMBL/GenBank/DDBJ whole genome shotgun (WGS) entry which is preliminary data.</text>
</comment>
<proteinExistence type="predicted"/>
<evidence type="ECO:0000313" key="2">
    <source>
        <dbReference type="EMBL" id="KAF9488189.1"/>
    </source>
</evidence>
<evidence type="ECO:0000313" key="3">
    <source>
        <dbReference type="Proteomes" id="UP000807025"/>
    </source>
</evidence>
<feature type="transmembrane region" description="Helical" evidence="1">
    <location>
        <begin position="6"/>
        <end position="26"/>
    </location>
</feature>
<protein>
    <submittedName>
        <fullName evidence="2">Uncharacterized protein</fullName>
    </submittedName>
</protein>
<organism evidence="2 3">
    <name type="scientific">Pleurotus eryngii</name>
    <name type="common">Boletus of the steppes</name>
    <dbReference type="NCBI Taxonomy" id="5323"/>
    <lineage>
        <taxon>Eukaryota</taxon>
        <taxon>Fungi</taxon>
        <taxon>Dikarya</taxon>
        <taxon>Basidiomycota</taxon>
        <taxon>Agaricomycotina</taxon>
        <taxon>Agaricomycetes</taxon>
        <taxon>Agaricomycetidae</taxon>
        <taxon>Agaricales</taxon>
        <taxon>Pleurotineae</taxon>
        <taxon>Pleurotaceae</taxon>
        <taxon>Pleurotus</taxon>
    </lineage>
</organism>
<reference evidence="2" key="1">
    <citation type="submission" date="2020-11" db="EMBL/GenBank/DDBJ databases">
        <authorList>
            <consortium name="DOE Joint Genome Institute"/>
            <person name="Ahrendt S."/>
            <person name="Riley R."/>
            <person name="Andreopoulos W."/>
            <person name="Labutti K."/>
            <person name="Pangilinan J."/>
            <person name="Ruiz-Duenas F.J."/>
            <person name="Barrasa J.M."/>
            <person name="Sanchez-Garcia M."/>
            <person name="Camarero S."/>
            <person name="Miyauchi S."/>
            <person name="Serrano A."/>
            <person name="Linde D."/>
            <person name="Babiker R."/>
            <person name="Drula E."/>
            <person name="Ayuso-Fernandez I."/>
            <person name="Pacheco R."/>
            <person name="Padilla G."/>
            <person name="Ferreira P."/>
            <person name="Barriuso J."/>
            <person name="Kellner H."/>
            <person name="Castanera R."/>
            <person name="Alfaro M."/>
            <person name="Ramirez L."/>
            <person name="Pisabarro A.G."/>
            <person name="Kuo A."/>
            <person name="Tritt A."/>
            <person name="Lipzen A."/>
            <person name="He G."/>
            <person name="Yan M."/>
            <person name="Ng V."/>
            <person name="Cullen D."/>
            <person name="Martin F."/>
            <person name="Rosso M.-N."/>
            <person name="Henrissat B."/>
            <person name="Hibbett D."/>
            <person name="Martinez A.T."/>
            <person name="Grigoriev I.V."/>
        </authorList>
    </citation>
    <scope>NUCLEOTIDE SEQUENCE</scope>
    <source>
        <strain evidence="2">ATCC 90797</strain>
    </source>
</reference>
<keyword evidence="1" id="KW-0472">Membrane</keyword>
<name>A0A9P5ZKV4_PLEER</name>
<sequence>MLLLCYAIPCFPSLLLVALLLKMLYIPSRRLLMLYKLNVETDCVYATMLVVETRYEYASMIWRVRYGCIQQTLAVDHEAVCLKSSWYLASGSVFFPV</sequence>
<accession>A0A9P5ZKV4</accession>
<keyword evidence="3" id="KW-1185">Reference proteome</keyword>
<keyword evidence="1" id="KW-1133">Transmembrane helix</keyword>
<dbReference type="EMBL" id="MU154726">
    <property type="protein sequence ID" value="KAF9488189.1"/>
    <property type="molecule type" value="Genomic_DNA"/>
</dbReference>
<feature type="non-terminal residue" evidence="2">
    <location>
        <position position="97"/>
    </location>
</feature>
<keyword evidence="1" id="KW-0812">Transmembrane</keyword>
<dbReference type="AlphaFoldDB" id="A0A9P5ZKV4"/>
<gene>
    <name evidence="2" type="ORF">BDN71DRAFT_1457647</name>
</gene>
<evidence type="ECO:0000256" key="1">
    <source>
        <dbReference type="SAM" id="Phobius"/>
    </source>
</evidence>